<dbReference type="InterPro" id="IPR012854">
    <property type="entry name" value="Cu_amine_oxidase-like_N"/>
</dbReference>
<dbReference type="InterPro" id="IPR000408">
    <property type="entry name" value="Reg_chr_condens"/>
</dbReference>
<dbReference type="PANTHER" id="PTHR45982">
    <property type="entry name" value="REGULATOR OF CHROMOSOME CONDENSATION"/>
    <property type="match status" value="1"/>
</dbReference>
<accession>A0ABQ1ZKQ3</accession>
<sequence>MFSNHSANHVTTEQTYLYSHLKPLSRPKGKLFRRCAKVGLSAGIVTGMILSTLSSVSPTYAANGGQASPGSVSDHTVSISSIAAPSKTSTTSLSASNSNTVQKFYYTEVEGGYYYTVALRSDGSVWTWGRNLLGELGISDTIRYRHTSGPVRIPQLSDVTAISTGGGGYSAAVQADGTAWHWGAGRTPSQITGITSAARVTVGSATTLALLQDGTVQSWPNPDPKLHGRSSTEAESKLALHPIAGLNNVVQTTLAGLDGYALKKDGTVWSWKETSEPGSKPSKAKMIKGLSGISFITTQGEELLILDSKGSVWRRNAQGKRTAYHHELKVKKIDANSNYVLLVTTRGEVYSYGKTVTGKQGKVTALSNIADVSAGYYHSLALSSDGTVWGWGGDKYEEAGAPATSDGGMVYTPVQAKLGIDIVVKGKLLQSIYSAVETSDTLQLPIKDVVSALGAQFQVHTAEAGGLVSHYTLKYKDRIITIKPNESRYTVTSIHSLEPQEKQVVQLQAPIGNYSGATTVPYEILQGLGLTVTWDRSAAKVTINEVK</sequence>
<dbReference type="PROSITE" id="PS00626">
    <property type="entry name" value="RCC1_2"/>
    <property type="match status" value="1"/>
</dbReference>
<proteinExistence type="predicted"/>
<feature type="domain" description="Copper amine oxidase-like N-terminal" evidence="1">
    <location>
        <begin position="424"/>
        <end position="543"/>
    </location>
</feature>
<dbReference type="Pfam" id="PF07833">
    <property type="entry name" value="Cu_amine_oxidN1"/>
    <property type="match status" value="1"/>
</dbReference>
<protein>
    <recommendedName>
        <fullName evidence="1">Copper amine oxidase-like N-terminal domain-containing protein</fullName>
    </recommendedName>
</protein>
<dbReference type="PANTHER" id="PTHR45982:SF1">
    <property type="entry name" value="REGULATOR OF CHROMOSOME CONDENSATION"/>
    <property type="match status" value="1"/>
</dbReference>
<dbReference type="PRINTS" id="PR00633">
    <property type="entry name" value="RCCNDNSATION"/>
</dbReference>
<reference evidence="3" key="1">
    <citation type="journal article" date="2019" name="Int. J. Syst. Evol. Microbiol.">
        <title>The Global Catalogue of Microorganisms (GCM) 10K type strain sequencing project: providing services to taxonomists for standard genome sequencing and annotation.</title>
        <authorList>
            <consortium name="The Broad Institute Genomics Platform"/>
            <consortium name="The Broad Institute Genome Sequencing Center for Infectious Disease"/>
            <person name="Wu L."/>
            <person name="Ma J."/>
        </authorList>
    </citation>
    <scope>NUCLEOTIDE SEQUENCE [LARGE SCALE GENOMIC DNA]</scope>
    <source>
        <strain evidence="3">CGMCC 1.12770</strain>
    </source>
</reference>
<evidence type="ECO:0000259" key="1">
    <source>
        <dbReference type="Pfam" id="PF07833"/>
    </source>
</evidence>
<evidence type="ECO:0000313" key="3">
    <source>
        <dbReference type="Proteomes" id="UP000652153"/>
    </source>
</evidence>
<organism evidence="2 3">
    <name type="scientific">Paenibacillus silvae</name>
    <dbReference type="NCBI Taxonomy" id="1325358"/>
    <lineage>
        <taxon>Bacteria</taxon>
        <taxon>Bacillati</taxon>
        <taxon>Bacillota</taxon>
        <taxon>Bacilli</taxon>
        <taxon>Bacillales</taxon>
        <taxon>Paenibacillaceae</taxon>
        <taxon>Paenibacillus</taxon>
    </lineage>
</organism>
<gene>
    <name evidence="2" type="ORF">GCM10008014_53560</name>
</gene>
<dbReference type="InterPro" id="IPR009091">
    <property type="entry name" value="RCC1/BLIP-II"/>
</dbReference>
<dbReference type="RefSeq" id="WP_229730052.1">
    <property type="nucleotide sequence ID" value="NZ_BMFU01000014.1"/>
</dbReference>
<evidence type="ECO:0000313" key="2">
    <source>
        <dbReference type="EMBL" id="GGH69781.1"/>
    </source>
</evidence>
<dbReference type="Proteomes" id="UP000652153">
    <property type="component" value="Unassembled WGS sequence"/>
</dbReference>
<dbReference type="EMBL" id="BMFU01000014">
    <property type="protein sequence ID" value="GGH69781.1"/>
    <property type="molecule type" value="Genomic_DNA"/>
</dbReference>
<dbReference type="PROSITE" id="PS50012">
    <property type="entry name" value="RCC1_3"/>
    <property type="match status" value="2"/>
</dbReference>
<dbReference type="SUPFAM" id="SSF50985">
    <property type="entry name" value="RCC1/BLIP-II"/>
    <property type="match status" value="2"/>
</dbReference>
<dbReference type="Pfam" id="PF13540">
    <property type="entry name" value="RCC1_2"/>
    <property type="match status" value="1"/>
</dbReference>
<dbReference type="Pfam" id="PF00415">
    <property type="entry name" value="RCC1"/>
    <property type="match status" value="1"/>
</dbReference>
<dbReference type="Gene3D" id="2.130.10.30">
    <property type="entry name" value="Regulator of chromosome condensation 1/beta-lactamase-inhibitor protein II"/>
    <property type="match status" value="3"/>
</dbReference>
<keyword evidence="3" id="KW-1185">Reference proteome</keyword>
<comment type="caution">
    <text evidence="2">The sequence shown here is derived from an EMBL/GenBank/DDBJ whole genome shotgun (WGS) entry which is preliminary data.</text>
</comment>
<name>A0ABQ1ZKQ3_9BACL</name>
<dbReference type="InterPro" id="IPR051553">
    <property type="entry name" value="Ran_GTPase-activating"/>
</dbReference>